<evidence type="ECO:0000259" key="2">
    <source>
        <dbReference type="Pfam" id="PF12572"/>
    </source>
</evidence>
<feature type="region of interest" description="Disordered" evidence="1">
    <location>
        <begin position="191"/>
        <end position="255"/>
    </location>
</feature>
<protein>
    <recommendedName>
        <fullName evidence="2">DUF3752 domain-containing protein</fullName>
    </recommendedName>
</protein>
<evidence type="ECO:0000256" key="1">
    <source>
        <dbReference type="SAM" id="MobiDB-lite"/>
    </source>
</evidence>
<dbReference type="Proteomes" id="UP001219355">
    <property type="component" value="Chromosome 2"/>
</dbReference>
<dbReference type="AlphaFoldDB" id="A0AAF0DKA8"/>
<dbReference type="InterPro" id="IPR046331">
    <property type="entry name" value="GPAM1-like"/>
</dbReference>
<evidence type="ECO:0000313" key="3">
    <source>
        <dbReference type="EMBL" id="WEW58535.1"/>
    </source>
</evidence>
<dbReference type="PANTHER" id="PTHR46370">
    <property type="entry name" value="GPALPP MOTIFS-CONTAINING PROTEIN 1"/>
    <property type="match status" value="1"/>
</dbReference>
<feature type="compositionally biased region" description="Basic and acidic residues" evidence="1">
    <location>
        <begin position="8"/>
        <end position="22"/>
    </location>
</feature>
<feature type="compositionally biased region" description="Polar residues" evidence="1">
    <location>
        <begin position="131"/>
        <end position="144"/>
    </location>
</feature>
<dbReference type="PANTHER" id="PTHR46370:SF1">
    <property type="entry name" value="GPALPP MOTIFS-CONTAINING PROTEIN 1"/>
    <property type="match status" value="1"/>
</dbReference>
<accession>A0AAF0DKA8</accession>
<dbReference type="InterPro" id="IPR022226">
    <property type="entry name" value="DUF3752"/>
</dbReference>
<name>A0AAF0DKA8_9EURO</name>
<feature type="compositionally biased region" description="Low complexity" evidence="1">
    <location>
        <begin position="241"/>
        <end position="255"/>
    </location>
</feature>
<proteinExistence type="predicted"/>
<dbReference type="EMBL" id="CP120628">
    <property type="protein sequence ID" value="WEW58535.1"/>
    <property type="molecule type" value="Genomic_DNA"/>
</dbReference>
<feature type="region of interest" description="Disordered" evidence="1">
    <location>
        <begin position="1"/>
        <end position="145"/>
    </location>
</feature>
<evidence type="ECO:0000313" key="4">
    <source>
        <dbReference type="Proteomes" id="UP001219355"/>
    </source>
</evidence>
<keyword evidence="4" id="KW-1185">Reference proteome</keyword>
<feature type="compositionally biased region" description="Basic and acidic residues" evidence="1">
    <location>
        <begin position="203"/>
        <end position="225"/>
    </location>
</feature>
<dbReference type="Pfam" id="PF12572">
    <property type="entry name" value="DUF3752"/>
    <property type="match status" value="1"/>
</dbReference>
<sequence>MTNSTPSPDRKRKLEGDADVQSKRARVIGPIMPSTHMFPRADLEDNSDSSSTDDDDYGPTLPPSKSDSLPQQQNDASDENESLVGPAVLPNSEPSKRDDWMLRPPDQLDLSSRVDPTKLRNRKFNTGRAASASTGKSVASTWTETAEEKRKRLENEVMGVQVPASSGAVKSQVDEASIAMSKQVKEYNAKARNKSLYAQHQSRASEMEKDDPSARPFDKEKDIRGPTKINHAQRRELLNKSSSNISSRFSGGKFL</sequence>
<feature type="compositionally biased region" description="Acidic residues" evidence="1">
    <location>
        <begin position="44"/>
        <end position="57"/>
    </location>
</feature>
<organism evidence="3 4">
    <name type="scientific">Emydomyces testavorans</name>
    <dbReference type="NCBI Taxonomy" id="2070801"/>
    <lineage>
        <taxon>Eukaryota</taxon>
        <taxon>Fungi</taxon>
        <taxon>Dikarya</taxon>
        <taxon>Ascomycota</taxon>
        <taxon>Pezizomycotina</taxon>
        <taxon>Eurotiomycetes</taxon>
        <taxon>Eurotiomycetidae</taxon>
        <taxon>Onygenales</taxon>
        <taxon>Nannizziopsiaceae</taxon>
        <taxon>Emydomyces</taxon>
    </lineage>
</organism>
<reference evidence="3" key="1">
    <citation type="submission" date="2023-03" db="EMBL/GenBank/DDBJ databases">
        <title>Emydomyces testavorans Genome Sequence.</title>
        <authorList>
            <person name="Hoyer L."/>
        </authorList>
    </citation>
    <scope>NUCLEOTIDE SEQUENCE</scope>
    <source>
        <strain evidence="3">16-2883</strain>
    </source>
</reference>
<feature type="compositionally biased region" description="Polar residues" evidence="1">
    <location>
        <begin position="63"/>
        <end position="75"/>
    </location>
</feature>
<feature type="domain" description="DUF3752" evidence="2">
    <location>
        <begin position="104"/>
        <end position="250"/>
    </location>
</feature>
<gene>
    <name evidence="3" type="ORF">PRK78_004003</name>
</gene>